<dbReference type="Gene3D" id="2.40.128.590">
    <property type="entry name" value="CpcT/CpeT domain"/>
    <property type="match status" value="1"/>
</dbReference>
<comment type="function">
    <text evidence="3">Covalently attaches a chromophore to Cys residue(s) of phycobiliproteins.</text>
</comment>
<proteinExistence type="inferred from homology"/>
<keyword evidence="2 3" id="KW-0456">Lyase</keyword>
<dbReference type="EMBL" id="CP053587">
    <property type="protein sequence ID" value="WNZ27893.1"/>
    <property type="molecule type" value="Genomic_DNA"/>
</dbReference>
<evidence type="ECO:0000256" key="1">
    <source>
        <dbReference type="ARBA" id="ARBA00008206"/>
    </source>
</evidence>
<dbReference type="AlphaFoldDB" id="A0AA96WLJ4"/>
<comment type="similarity">
    <text evidence="1 3">Belongs to the CpcT/CpeT biliprotein lyase family.</text>
</comment>
<evidence type="ECO:0000256" key="3">
    <source>
        <dbReference type="HAMAP-Rule" id="MF_01460"/>
    </source>
</evidence>
<dbReference type="HAMAP" id="MF_01460">
    <property type="entry name" value="Chrphore_lyase_CpxT"/>
    <property type="match status" value="1"/>
</dbReference>
<evidence type="ECO:0000313" key="5">
    <source>
        <dbReference type="EMBL" id="WNZ27893.1"/>
    </source>
</evidence>
<evidence type="ECO:0000313" key="4">
    <source>
        <dbReference type="EMBL" id="WNZ26893.1"/>
    </source>
</evidence>
<name>A0AA96WLJ4_9CYAN</name>
<protein>
    <recommendedName>
        <fullName evidence="3">Chromophore lyase CpcT/CpeT</fullName>
        <ecNumber evidence="3">4.-.-.-</ecNumber>
    </recommendedName>
</protein>
<sequence>MSFSSAASSPFTPSFDLLTLAQWMASHFSNFQQAQAQPQQFAHIHIFFRPLPFEFFGGIGLYSEQVYDYDWWRPYRQGVHRLIDQGDAIYIENYALTDALRYAGAARELSILHSIRPDQITRRDHCSMVFRRQGDAFHGAVEPGNRCLITKQGCPTYLVSQVELTETTWISLDRGFDPTTHQPVWGSEFGPLVFDKQASFAEELPQLP</sequence>
<evidence type="ECO:0000256" key="2">
    <source>
        <dbReference type="ARBA" id="ARBA00023239"/>
    </source>
</evidence>
<dbReference type="Pfam" id="PF06206">
    <property type="entry name" value="CpeT"/>
    <property type="match status" value="1"/>
</dbReference>
<dbReference type="EC" id="4.-.-.-" evidence="3"/>
<dbReference type="PANTHER" id="PTHR35137:SF1">
    <property type="entry name" value="CHROMOPHORE LYASE CRL, CHLOROPLASTIC"/>
    <property type="match status" value="1"/>
</dbReference>
<dbReference type="InterPro" id="IPR010404">
    <property type="entry name" value="CpcT/CpeT"/>
</dbReference>
<dbReference type="GO" id="GO:0016829">
    <property type="term" value="F:lyase activity"/>
    <property type="evidence" value="ECO:0007669"/>
    <property type="project" value="UniProtKB-KW"/>
</dbReference>
<organism evidence="5">
    <name type="scientific">Leptolyngbya sp. NK1-12</name>
    <dbReference type="NCBI Taxonomy" id="2547451"/>
    <lineage>
        <taxon>Bacteria</taxon>
        <taxon>Bacillati</taxon>
        <taxon>Cyanobacteriota</taxon>
        <taxon>Cyanophyceae</taxon>
        <taxon>Leptolyngbyales</taxon>
        <taxon>Leptolyngbyaceae</taxon>
        <taxon>Leptolyngbya group</taxon>
        <taxon>Leptolyngbya</taxon>
    </lineage>
</organism>
<dbReference type="RefSeq" id="WP_316436417.1">
    <property type="nucleotide sequence ID" value="NZ_CP053587.1"/>
</dbReference>
<reference evidence="5" key="1">
    <citation type="submission" date="2020-05" db="EMBL/GenBank/DDBJ databases">
        <authorList>
            <person name="Zhu T."/>
            <person name="Keshari N."/>
            <person name="Lu X."/>
        </authorList>
    </citation>
    <scope>NUCLEOTIDE SEQUENCE</scope>
    <source>
        <strain evidence="5">NK1-12</strain>
    </source>
</reference>
<gene>
    <name evidence="3" type="primary">cpcT</name>
    <name evidence="4" type="ORF">HJG54_28615</name>
    <name evidence="5" type="ORF">HJG54_34280</name>
</gene>
<dbReference type="PANTHER" id="PTHR35137">
    <property type="entry name" value="CHROMOPHORE LYASE CRL, CHLOROPLASTIC"/>
    <property type="match status" value="1"/>
</dbReference>
<dbReference type="EMBL" id="CP053587">
    <property type="protein sequence ID" value="WNZ26893.1"/>
    <property type="molecule type" value="Genomic_DNA"/>
</dbReference>
<dbReference type="GO" id="GO:0017006">
    <property type="term" value="P:protein-tetrapyrrole linkage"/>
    <property type="evidence" value="ECO:0007669"/>
    <property type="project" value="UniProtKB-UniRule"/>
</dbReference>
<dbReference type="InterPro" id="IPR038672">
    <property type="entry name" value="CpcT/CpeT_sf"/>
</dbReference>
<accession>A0AA96WLJ4</accession>
<dbReference type="CDD" id="cd16338">
    <property type="entry name" value="CpcT"/>
    <property type="match status" value="1"/>
</dbReference>